<reference evidence="1 2" key="1">
    <citation type="submission" date="2018-01" db="EMBL/GenBank/DDBJ databases">
        <authorList>
            <person name="Gaut B.S."/>
            <person name="Morton B.R."/>
            <person name="Clegg M.T."/>
            <person name="Duvall M.R."/>
        </authorList>
    </citation>
    <scope>NUCLEOTIDE SEQUENCE [LARGE SCALE GENOMIC DNA]</scope>
    <source>
        <strain evidence="1 2">HR-AY</strain>
    </source>
</reference>
<dbReference type="AlphaFoldDB" id="A0A2S5A772"/>
<dbReference type="InterPro" id="IPR036567">
    <property type="entry name" value="RHF-like"/>
</dbReference>
<name>A0A2S5A772_9FLAO</name>
<dbReference type="SUPFAM" id="SSF69754">
    <property type="entry name" value="Ribosome binding protein Y (YfiA homologue)"/>
    <property type="match status" value="1"/>
</dbReference>
<dbReference type="NCBIfam" id="TIGR00741">
    <property type="entry name" value="yfiA"/>
    <property type="match status" value="1"/>
</dbReference>
<evidence type="ECO:0000313" key="1">
    <source>
        <dbReference type="EMBL" id="POY38149.1"/>
    </source>
</evidence>
<sequence>MKVDVHAVNFTVDRKLVDFIQERMAKLEKYYDKVVSSDVYLKVEKTSDKENKIVEMKIIVPGDDFLVKKQCKTFEEAVELASESIERLLVKRKEKINTHI</sequence>
<gene>
    <name evidence="1" type="primary">raiA</name>
    <name evidence="1" type="ORF">C3L50_12850</name>
</gene>
<accession>A0A2S5A772</accession>
<dbReference type="Gene3D" id="3.30.160.100">
    <property type="entry name" value="Ribosome hibernation promotion factor-like"/>
    <property type="match status" value="1"/>
</dbReference>
<proteinExistence type="predicted"/>
<dbReference type="RefSeq" id="WP_103806582.1">
    <property type="nucleotide sequence ID" value="NZ_CAKZGH010000067.1"/>
</dbReference>
<organism evidence="1 2">
    <name type="scientific">Flavobacterium alvei</name>
    <dbReference type="NCBI Taxonomy" id="2080416"/>
    <lineage>
        <taxon>Bacteria</taxon>
        <taxon>Pseudomonadati</taxon>
        <taxon>Bacteroidota</taxon>
        <taxon>Flavobacteriia</taxon>
        <taxon>Flavobacteriales</taxon>
        <taxon>Flavobacteriaceae</taxon>
        <taxon>Flavobacterium</taxon>
    </lineage>
</organism>
<dbReference type="InterPro" id="IPR003489">
    <property type="entry name" value="RHF/RaiA"/>
</dbReference>
<dbReference type="Proteomes" id="UP000237310">
    <property type="component" value="Unassembled WGS sequence"/>
</dbReference>
<dbReference type="OrthoDB" id="9808702at2"/>
<protein>
    <submittedName>
        <fullName evidence="1">Ribosomal subunit interface protein</fullName>
    </submittedName>
</protein>
<comment type="caution">
    <text evidence="1">The sequence shown here is derived from an EMBL/GenBank/DDBJ whole genome shotgun (WGS) entry which is preliminary data.</text>
</comment>
<keyword evidence="2" id="KW-1185">Reference proteome</keyword>
<evidence type="ECO:0000313" key="2">
    <source>
        <dbReference type="Proteomes" id="UP000237310"/>
    </source>
</evidence>
<dbReference type="Pfam" id="PF02482">
    <property type="entry name" value="Ribosomal_S30AE"/>
    <property type="match status" value="1"/>
</dbReference>
<dbReference type="EMBL" id="PQVG01000007">
    <property type="protein sequence ID" value="POY38149.1"/>
    <property type="molecule type" value="Genomic_DNA"/>
</dbReference>